<evidence type="ECO:0000313" key="1">
    <source>
        <dbReference type="EMBL" id="OGY55133.1"/>
    </source>
</evidence>
<gene>
    <name evidence="1" type="ORF">A3A24_03510</name>
</gene>
<organism evidence="1 2">
    <name type="scientific">Candidatus Buchananbacteria bacterium RIFCSPLOWO2_01_FULL_46_12</name>
    <dbReference type="NCBI Taxonomy" id="1797546"/>
    <lineage>
        <taxon>Bacteria</taxon>
        <taxon>Candidatus Buchananiibacteriota</taxon>
    </lineage>
</organism>
<dbReference type="AlphaFoldDB" id="A0A1G1YS08"/>
<reference evidence="1 2" key="1">
    <citation type="journal article" date="2016" name="Nat. Commun.">
        <title>Thousands of microbial genomes shed light on interconnected biogeochemical processes in an aquifer system.</title>
        <authorList>
            <person name="Anantharaman K."/>
            <person name="Brown C.T."/>
            <person name="Hug L.A."/>
            <person name="Sharon I."/>
            <person name="Castelle C.J."/>
            <person name="Probst A.J."/>
            <person name="Thomas B.C."/>
            <person name="Singh A."/>
            <person name="Wilkins M.J."/>
            <person name="Karaoz U."/>
            <person name="Brodie E.L."/>
            <person name="Williams K.H."/>
            <person name="Hubbard S.S."/>
            <person name="Banfield J.F."/>
        </authorList>
    </citation>
    <scope>NUCLEOTIDE SEQUENCE [LARGE SCALE GENOMIC DNA]</scope>
</reference>
<sequence>MKIVELTGSRAGLWVGGGTNGSGMVNGQFVLSRGKLPEGLVIRSLGKSDPPCQRNQALVSVQVGDIVVTVWTMSKPSDLDLPWKAMQIRAISIPLRKALVKRITITTEEIPPRVLLGLFTLYNRDGSRFVA</sequence>
<protein>
    <submittedName>
        <fullName evidence="1">Uncharacterized protein</fullName>
    </submittedName>
</protein>
<comment type="caution">
    <text evidence="1">The sequence shown here is derived from an EMBL/GenBank/DDBJ whole genome shotgun (WGS) entry which is preliminary data.</text>
</comment>
<dbReference type="Proteomes" id="UP000176512">
    <property type="component" value="Unassembled WGS sequence"/>
</dbReference>
<dbReference type="EMBL" id="MHIP01000012">
    <property type="protein sequence ID" value="OGY55133.1"/>
    <property type="molecule type" value="Genomic_DNA"/>
</dbReference>
<evidence type="ECO:0000313" key="2">
    <source>
        <dbReference type="Proteomes" id="UP000176512"/>
    </source>
</evidence>
<proteinExistence type="predicted"/>
<name>A0A1G1YS08_9BACT</name>
<accession>A0A1G1YS08</accession>